<dbReference type="InterPro" id="IPR038528">
    <property type="entry name" value="TEL2_C_sf"/>
</dbReference>
<organism evidence="4 5">
    <name type="scientific">Lobosporangium transversale</name>
    <dbReference type="NCBI Taxonomy" id="64571"/>
    <lineage>
        <taxon>Eukaryota</taxon>
        <taxon>Fungi</taxon>
        <taxon>Fungi incertae sedis</taxon>
        <taxon>Mucoromycota</taxon>
        <taxon>Mortierellomycotina</taxon>
        <taxon>Mortierellomycetes</taxon>
        <taxon>Mortierellales</taxon>
        <taxon>Mortierellaceae</taxon>
        <taxon>Lobosporangium</taxon>
    </lineage>
</organism>
<evidence type="ECO:0000256" key="1">
    <source>
        <dbReference type="ARBA" id="ARBA00006133"/>
    </source>
</evidence>
<feature type="region of interest" description="Disordered" evidence="2">
    <location>
        <begin position="978"/>
        <end position="997"/>
    </location>
</feature>
<dbReference type="PANTHER" id="PTHR15830">
    <property type="entry name" value="TELOMERE LENGTH REGULATION PROTEIN TEL2 FAMILY MEMBER"/>
    <property type="match status" value="1"/>
</dbReference>
<reference evidence="4 5" key="1">
    <citation type="submission" date="2016-07" db="EMBL/GenBank/DDBJ databases">
        <title>Pervasive Adenine N6-methylation of Active Genes in Fungi.</title>
        <authorList>
            <consortium name="DOE Joint Genome Institute"/>
            <person name="Mondo S.J."/>
            <person name="Dannebaum R.O."/>
            <person name="Kuo R.C."/>
            <person name="Labutti K."/>
            <person name="Haridas S."/>
            <person name="Kuo A."/>
            <person name="Salamov A."/>
            <person name="Ahrendt S.R."/>
            <person name="Lipzen A."/>
            <person name="Sullivan W."/>
            <person name="Andreopoulos W.B."/>
            <person name="Clum A."/>
            <person name="Lindquist E."/>
            <person name="Daum C."/>
            <person name="Ramamoorthy G.K."/>
            <person name="Gryganskyi A."/>
            <person name="Culley D."/>
            <person name="Magnuson J.K."/>
            <person name="James T.Y."/>
            <person name="O'Malley M.A."/>
            <person name="Stajich J.E."/>
            <person name="Spatafora J.W."/>
            <person name="Visel A."/>
            <person name="Grigoriev I.V."/>
        </authorList>
    </citation>
    <scope>NUCLEOTIDE SEQUENCE [LARGE SCALE GENOMIC DNA]</scope>
    <source>
        <strain evidence="4 5">NRRL 3116</strain>
    </source>
</reference>
<gene>
    <name evidence="4" type="ORF">BCR41DRAFT_418079</name>
</gene>
<feature type="region of interest" description="Disordered" evidence="2">
    <location>
        <begin position="797"/>
        <end position="823"/>
    </location>
</feature>
<comment type="caution">
    <text evidence="4">The sequence shown here is derived from an EMBL/GenBank/DDBJ whole genome shotgun (WGS) entry which is preliminary data.</text>
</comment>
<dbReference type="GO" id="GO:0051083">
    <property type="term" value="P:'de novo' cotranslational protein folding"/>
    <property type="evidence" value="ECO:0007669"/>
    <property type="project" value="TreeGrafter"/>
</dbReference>
<dbReference type="AlphaFoldDB" id="A0A1Y2H5M0"/>
<dbReference type="InterPro" id="IPR051970">
    <property type="entry name" value="TEL2_Regulation"/>
</dbReference>
<dbReference type="Pfam" id="PF10193">
    <property type="entry name" value="Telomere_reg-2"/>
    <property type="match status" value="1"/>
</dbReference>
<dbReference type="InParanoid" id="A0A1Y2H5M0"/>
<dbReference type="Proteomes" id="UP000193648">
    <property type="component" value="Unassembled WGS sequence"/>
</dbReference>
<comment type="similarity">
    <text evidence="1">Belongs to the TEL2 family.</text>
</comment>
<name>A0A1Y2H5M0_9FUNG</name>
<feature type="region of interest" description="Disordered" evidence="2">
    <location>
        <begin position="403"/>
        <end position="423"/>
    </location>
</feature>
<dbReference type="GO" id="GO:0005829">
    <property type="term" value="C:cytosol"/>
    <property type="evidence" value="ECO:0007669"/>
    <property type="project" value="TreeGrafter"/>
</dbReference>
<dbReference type="GO" id="GO:0051879">
    <property type="term" value="F:Hsp90 protein binding"/>
    <property type="evidence" value="ECO:0007669"/>
    <property type="project" value="TreeGrafter"/>
</dbReference>
<dbReference type="Gene3D" id="1.25.40.720">
    <property type="entry name" value="Telomere length regulation protein 2, C-terminal domain"/>
    <property type="match status" value="2"/>
</dbReference>
<evidence type="ECO:0000256" key="2">
    <source>
        <dbReference type="SAM" id="MobiDB-lite"/>
    </source>
</evidence>
<dbReference type="GO" id="GO:0042162">
    <property type="term" value="F:telomeric DNA binding"/>
    <property type="evidence" value="ECO:0007669"/>
    <property type="project" value="TreeGrafter"/>
</dbReference>
<evidence type="ECO:0000313" key="5">
    <source>
        <dbReference type="Proteomes" id="UP000193648"/>
    </source>
</evidence>
<accession>A0A1Y2H5M0</accession>
<dbReference type="GeneID" id="33571420"/>
<dbReference type="EMBL" id="MCFF01000001">
    <property type="protein sequence ID" value="ORZ28993.1"/>
    <property type="molecule type" value="Genomic_DNA"/>
</dbReference>
<dbReference type="InterPro" id="IPR019337">
    <property type="entry name" value="Telomere_length_regulation_dom"/>
</dbReference>
<feature type="region of interest" description="Disordered" evidence="2">
    <location>
        <begin position="580"/>
        <end position="601"/>
    </location>
</feature>
<evidence type="ECO:0000313" key="4">
    <source>
        <dbReference type="EMBL" id="ORZ28993.1"/>
    </source>
</evidence>
<dbReference type="PANTHER" id="PTHR15830:SF10">
    <property type="entry name" value="TELOMERE LENGTH REGULATION PROTEIN TEL2 HOMOLOG"/>
    <property type="match status" value="1"/>
</dbReference>
<dbReference type="STRING" id="64571.A0A1Y2H5M0"/>
<dbReference type="RefSeq" id="XP_021886666.1">
    <property type="nucleotide sequence ID" value="XM_022029577.1"/>
</dbReference>
<proteinExistence type="inferred from homology"/>
<feature type="domain" description="Telomere length regulation protein conserved" evidence="3">
    <location>
        <begin position="678"/>
        <end position="788"/>
    </location>
</feature>
<protein>
    <submittedName>
        <fullName evidence="4">Telomere length regulation protein-domain-containing protein</fullName>
    </submittedName>
</protein>
<dbReference type="OrthoDB" id="10258062at2759"/>
<keyword evidence="5" id="KW-1185">Reference proteome</keyword>
<sequence length="1097" mass="120810">MAPIQDAEALSIYLNDLQNQVRGPTSSLAAAVRVLAEPLSFLGVLVFTTGSDYVRELPPQWAGPVEPTPAKQLYFIQHLLPNHLDFILDNITIDWFSALPSAQQTSLFDAYFVSSSRRVPIDSHEQDQGQQEHQKKHIRPMMSVVSLQILVSRIHGRQFQENHSFLNATILRLLKKLLETISLQDFYVGCSLFTSPSGAVETRTSVEYDTLWDTFLSKLFSIPTRVSNALGGATPTRVEIQECFQEAIFYQRFASQLQSCLDDIAAETTKDGEEMNMQKNHTVAYTHRARAFGSVIAKFLRLGYGKILVESLVSTLWGRNHSLKAAGWKLALAHLSSPSIAHLFLGALVEYLDRHQLNFKQGIRGSMTKGTGTTSTSAQSQLAAVHNAANMIKLIGFGAGQQYKDEKSNSSSSNSESGDKNQDAGSEAIDQVLFQGRVYGVGVLRMLICIQSGWPTNAHANKDSVLLKTFKKALTIWSDPMFISHSSVDYQKYISYQILLMLGYFSPQVLIEADLIPVFGAGVSNWLEMESFQRKQIGLIVAEEFSKAVDTIGAPADFDLDISDPEIQFSRSLVHLKDGAQPYKPECPSSSESAEDSNEDSVLEDFHDMHVSAGGFNDSDDEEDPDAIVESFSVTNTYGGDSDSINSDEDDLKPYAMEYESDPDEDMGPAKKAKVAAPLYLRDLVSYLRASEDRDKIDIGLRTATELIRRKTGSLELEEFAEILANVLVNLMDNFELPNFYKMRENALVALVVTSPVIVAGVLTSQFYEKKNSLGQRLNILTALTLGAKELAGFDRPTDSSISKAPQKKHPYSPSGTTAASSTSTLIAQQQPATFSSVVSSISLERTRRFSRKSQIEASRPAPKANAFSNLAPVFLGGLLGRWGGNRGAGMERGYDVLQKAPAILLKKFVIALGVLVHYAGNSPHLLPITRELFQFLLALRYYTPSVQSMSGPRSTSSSSSAFSAPSLTSLTLPRDIEISTRPGPTEGTELGIGRGGGELGGPLSNLLSTRSQQYNPDLLESILFDLLILVTPSSTALSDSLLLHEFYAEIMECQQWAMELWEIYKLEPGETGDDDKSRMYCAALLQRCFELVEVSM</sequence>
<evidence type="ECO:0000259" key="3">
    <source>
        <dbReference type="Pfam" id="PF10193"/>
    </source>
</evidence>